<name>A0A1B2DM11_9BACL</name>
<evidence type="ECO:0000313" key="1">
    <source>
        <dbReference type="EMBL" id="ANY68760.1"/>
    </source>
</evidence>
<dbReference type="AlphaFoldDB" id="A0A1B2DM11"/>
<accession>A0A1B2DM11</accession>
<proteinExistence type="predicted"/>
<reference evidence="1" key="1">
    <citation type="submission" date="2016-08" db="EMBL/GenBank/DDBJ databases">
        <title>Complete Genome Seqeunce of Paenibacillus sp. BIHB 4019 from tea rhizoplane.</title>
        <authorList>
            <person name="Thakur R."/>
            <person name="Swarnkar M.K."/>
            <person name="Gulati A."/>
        </authorList>
    </citation>
    <scope>NUCLEOTIDE SEQUENCE [LARGE SCALE GENOMIC DNA]</scope>
    <source>
        <strain evidence="1">BIHB4019</strain>
    </source>
</reference>
<sequence>MDLRSMAFVVRMKHHNAEDFDLIHYAGNSKDTLTCSESYNTGENDEDTAERMGKIDAMSESECQLLEQYLLNNLSDYLHESDEYYDNDYDEDTL</sequence>
<organism evidence="1">
    <name type="scientific">Paenibacillus sp. BIHB 4019</name>
    <dbReference type="NCBI Taxonomy" id="1870819"/>
    <lineage>
        <taxon>Bacteria</taxon>
        <taxon>Bacillati</taxon>
        <taxon>Bacillota</taxon>
        <taxon>Bacilli</taxon>
        <taxon>Bacillales</taxon>
        <taxon>Paenibacillaceae</taxon>
        <taxon>Paenibacillus</taxon>
    </lineage>
</organism>
<dbReference type="EMBL" id="CP016808">
    <property type="protein sequence ID" value="ANY68760.1"/>
    <property type="molecule type" value="Genomic_DNA"/>
</dbReference>
<gene>
    <name evidence="1" type="ORF">BBD42_21540</name>
</gene>
<protein>
    <submittedName>
        <fullName evidence="1">Uncharacterized protein</fullName>
    </submittedName>
</protein>